<feature type="transmembrane region" description="Helical" evidence="2">
    <location>
        <begin position="25"/>
        <end position="48"/>
    </location>
</feature>
<keyword evidence="2" id="KW-1133">Transmembrane helix</keyword>
<keyword evidence="2" id="KW-0812">Transmembrane</keyword>
<organism evidence="3">
    <name type="scientific">Bicosoecida sp. CB-2014</name>
    <dbReference type="NCBI Taxonomy" id="1486930"/>
    <lineage>
        <taxon>Eukaryota</taxon>
        <taxon>Sar</taxon>
        <taxon>Stramenopiles</taxon>
        <taxon>Bigyra</taxon>
        <taxon>Opalozoa</taxon>
        <taxon>Bicosoecida</taxon>
    </lineage>
</organism>
<evidence type="ECO:0000256" key="1">
    <source>
        <dbReference type="SAM" id="MobiDB-lite"/>
    </source>
</evidence>
<name>A0A7S1CFD8_9STRA</name>
<evidence type="ECO:0000256" key="2">
    <source>
        <dbReference type="SAM" id="Phobius"/>
    </source>
</evidence>
<dbReference type="EMBL" id="HBFS01016537">
    <property type="protein sequence ID" value="CAD8917857.1"/>
    <property type="molecule type" value="Transcribed_RNA"/>
</dbReference>
<feature type="transmembrane region" description="Helical" evidence="2">
    <location>
        <begin position="87"/>
        <end position="106"/>
    </location>
</feature>
<gene>
    <name evidence="3" type="ORF">BSP0115_LOCUS11118</name>
</gene>
<reference evidence="3" key="1">
    <citation type="submission" date="2021-01" db="EMBL/GenBank/DDBJ databases">
        <authorList>
            <person name="Corre E."/>
            <person name="Pelletier E."/>
            <person name="Niang G."/>
            <person name="Scheremetjew M."/>
            <person name="Finn R."/>
            <person name="Kale V."/>
            <person name="Holt S."/>
            <person name="Cochrane G."/>
            <person name="Meng A."/>
            <person name="Brown T."/>
            <person name="Cohen L."/>
        </authorList>
    </citation>
    <scope>NUCLEOTIDE SEQUENCE</scope>
    <source>
        <strain evidence="3">Ms1</strain>
    </source>
</reference>
<feature type="transmembrane region" description="Helical" evidence="2">
    <location>
        <begin position="54"/>
        <end position="75"/>
    </location>
</feature>
<accession>A0A7S1CFD8</accession>
<feature type="compositionally biased region" description="Low complexity" evidence="1">
    <location>
        <begin position="537"/>
        <end position="550"/>
    </location>
</feature>
<proteinExistence type="predicted"/>
<sequence length="821" mass="92414">MLIRYTENIKLFAYLHKRHRQETKYWSLVIVARSIMYTASSSLGHLVFQPREALGAYEAVIHMMVSLIAAGAHWFKRPYKDQTANTLEQLTLAVMFVLSAIAMLFTMERTTVLADFLEILAPPVVLYLIIKGFRNLVNEMAFRNELLRLKSGARSFINFNDAIDQRLTIVGPGGTNVALALTVSGGIKDVGPLALQTEQVLALVVTESHDTAGTEHHMTTRSILAVSDTGEVNVKQLFAGPMGKKRSFVVDGAQRDWTARKAAQYSKDLLLSVWGVDSPGDSVVDALVHERAVEGENVYWAGPISEATLFARQCYNVAFLADGLQDVDIVGLHHTLASHSFTRMHLDAVMRSMMRIFLLQQRRSIEKSGKDRRGYIARIGSWVVKKVEYVLMSGLVAMLLPKHMVKGARDKIRRLLRCNRDARTMLQQYFDKLEDAINAHWSARSVGLGVVDRSYDERTNVFGGEVQGLEPKLERMGFYADGGESHDAILSAFEAFKEWYLNVSGEAVARSVQQRQAELARRKAFQKEIDELQLDGAARTRSDSAASTASLNSPRGSPKEMEAHLTIPEAEFHEKLNNVFSRLLYLMTRGDFSFVTVPFLLKWMRHPEVTVELRQRYKDGMRLVDDYCRSHLGWRVVFDLDPAGYSPGGYAGATKFSCGIVILDEFEKNIPGTERPRDEYFLHGRFSPQKVGLWARAEPYDDDVFPPKHPVWVGVTVSDLPSATEKYELSLWMADTRRGMPAAAQPRLVNAHHFHLRFSVYDRPCEVWAPSSYGQVPDKMPDHLPMAYNAKASPPRLSIPSAILLSKKRTRADVVKGMSKK</sequence>
<evidence type="ECO:0000313" key="3">
    <source>
        <dbReference type="EMBL" id="CAD8917857.1"/>
    </source>
</evidence>
<protein>
    <submittedName>
        <fullName evidence="3">Uncharacterized protein</fullName>
    </submittedName>
</protein>
<keyword evidence="2" id="KW-0472">Membrane</keyword>
<dbReference type="AlphaFoldDB" id="A0A7S1CFD8"/>
<feature type="region of interest" description="Disordered" evidence="1">
    <location>
        <begin position="536"/>
        <end position="560"/>
    </location>
</feature>